<comment type="similarity">
    <text evidence="1">Belongs to the ROK (NagC/XylR) family.</text>
</comment>
<dbReference type="InterPro" id="IPR043129">
    <property type="entry name" value="ATPase_NBD"/>
</dbReference>
<evidence type="ECO:0000256" key="1">
    <source>
        <dbReference type="ARBA" id="ARBA00006479"/>
    </source>
</evidence>
<reference evidence="2" key="1">
    <citation type="submission" date="2023-06" db="EMBL/GenBank/DDBJ databases">
        <title>Genomic of Agaribacillus aureum.</title>
        <authorList>
            <person name="Wang G."/>
        </authorList>
    </citation>
    <scope>NUCLEOTIDE SEQUENCE</scope>
    <source>
        <strain evidence="2">BMA12</strain>
    </source>
</reference>
<accession>A0ABT8LH02</accession>
<dbReference type="RefSeq" id="WP_346762421.1">
    <property type="nucleotide sequence ID" value="NZ_JAUJEB010000013.1"/>
</dbReference>
<sequence length="309" mass="33711">MKEVSIGIDMGGTKIKIGLVNAGRLLASKIIDASSNVGFEERLKDLQQEVDGLLTNHRCTPNGIGIAFPGIVDSDRDKIISDYVKYPDAQKVDIRQWASYHWGISAKLENDSRAALLGEWQYGAGKGCDNLVLITLGTGVGTAVLLEGKLLRGKHYLAGNLGGHMSVNIYGKRCNCGNIGCLESESSTWALRDRIVQSPHFQESTLASEKDLDFHTVFKKAEEGDLLAGQIKENSLKAWSLGIINLIHAYDPEKIVIGGGIMKSKEIILPYVKKMIKKHSWLKTGQIAVTPAKQLEYAGILGMGYLLTS</sequence>
<proteinExistence type="inferred from homology"/>
<protein>
    <submittedName>
        <fullName evidence="2">ROK family protein</fullName>
    </submittedName>
</protein>
<dbReference type="Gene3D" id="3.30.420.40">
    <property type="match status" value="2"/>
</dbReference>
<evidence type="ECO:0000313" key="2">
    <source>
        <dbReference type="EMBL" id="MDN5217084.1"/>
    </source>
</evidence>
<dbReference type="Pfam" id="PF00480">
    <property type="entry name" value="ROK"/>
    <property type="match status" value="1"/>
</dbReference>
<evidence type="ECO:0000313" key="3">
    <source>
        <dbReference type="Proteomes" id="UP001172083"/>
    </source>
</evidence>
<dbReference type="SUPFAM" id="SSF53067">
    <property type="entry name" value="Actin-like ATPase domain"/>
    <property type="match status" value="1"/>
</dbReference>
<organism evidence="2 3">
    <name type="scientific">Agaribacillus aureus</name>
    <dbReference type="NCBI Taxonomy" id="3051825"/>
    <lineage>
        <taxon>Bacteria</taxon>
        <taxon>Pseudomonadati</taxon>
        <taxon>Bacteroidota</taxon>
        <taxon>Cytophagia</taxon>
        <taxon>Cytophagales</taxon>
        <taxon>Splendidivirgaceae</taxon>
        <taxon>Agaribacillus</taxon>
    </lineage>
</organism>
<dbReference type="EMBL" id="JAUJEB010000013">
    <property type="protein sequence ID" value="MDN5217084.1"/>
    <property type="molecule type" value="Genomic_DNA"/>
</dbReference>
<dbReference type="PANTHER" id="PTHR18964">
    <property type="entry name" value="ROK (REPRESSOR, ORF, KINASE) FAMILY"/>
    <property type="match status" value="1"/>
</dbReference>
<keyword evidence="3" id="KW-1185">Reference proteome</keyword>
<name>A0ABT8LH02_9BACT</name>
<dbReference type="PANTHER" id="PTHR18964:SF149">
    <property type="entry name" value="BIFUNCTIONAL UDP-N-ACETYLGLUCOSAMINE 2-EPIMERASE_N-ACETYLMANNOSAMINE KINASE"/>
    <property type="match status" value="1"/>
</dbReference>
<comment type="caution">
    <text evidence="2">The sequence shown here is derived from an EMBL/GenBank/DDBJ whole genome shotgun (WGS) entry which is preliminary data.</text>
</comment>
<dbReference type="InterPro" id="IPR000600">
    <property type="entry name" value="ROK"/>
</dbReference>
<dbReference type="Proteomes" id="UP001172083">
    <property type="component" value="Unassembled WGS sequence"/>
</dbReference>
<gene>
    <name evidence="2" type="ORF">QQ020_33745</name>
</gene>